<organism evidence="3 4">
    <name type="scientific">Gossypium hirsutum</name>
    <name type="common">Upland cotton</name>
    <name type="synonym">Gossypium mexicanum</name>
    <dbReference type="NCBI Taxonomy" id="3635"/>
    <lineage>
        <taxon>Eukaryota</taxon>
        <taxon>Viridiplantae</taxon>
        <taxon>Streptophyta</taxon>
        <taxon>Embryophyta</taxon>
        <taxon>Tracheophyta</taxon>
        <taxon>Spermatophyta</taxon>
        <taxon>Magnoliopsida</taxon>
        <taxon>eudicotyledons</taxon>
        <taxon>Gunneridae</taxon>
        <taxon>Pentapetalae</taxon>
        <taxon>rosids</taxon>
        <taxon>malvids</taxon>
        <taxon>Malvales</taxon>
        <taxon>Malvaceae</taxon>
        <taxon>Malvoideae</taxon>
        <taxon>Gossypium</taxon>
    </lineage>
</organism>
<dbReference type="RefSeq" id="XP_040951561.1">
    <property type="nucleotide sequence ID" value="XM_041095627.1"/>
</dbReference>
<dbReference type="Proteomes" id="UP000818029">
    <property type="component" value="Chromosome D06"/>
</dbReference>
<gene>
    <name evidence="4" type="primary">LOC107942720</name>
</gene>
<reference evidence="3" key="1">
    <citation type="journal article" date="2020" name="Nat. Genet.">
        <title>Genomic diversifications of five Gossypium allopolyploid species and their impact on cotton improvement.</title>
        <authorList>
            <person name="Chen Z.J."/>
            <person name="Sreedasyam A."/>
            <person name="Ando A."/>
            <person name="Song Q."/>
            <person name="De Santiago L.M."/>
            <person name="Hulse-Kemp A.M."/>
            <person name="Ding M."/>
            <person name="Ye W."/>
            <person name="Kirkbride R.C."/>
            <person name="Jenkins J."/>
            <person name="Plott C."/>
            <person name="Lovell J."/>
            <person name="Lin Y.M."/>
            <person name="Vaughn R."/>
            <person name="Liu B."/>
            <person name="Simpson S."/>
            <person name="Scheffler B.E."/>
            <person name="Wen L."/>
            <person name="Saski C.A."/>
            <person name="Grover C.E."/>
            <person name="Hu G."/>
            <person name="Conover J.L."/>
            <person name="Carlson J.W."/>
            <person name="Shu S."/>
            <person name="Boston L.B."/>
            <person name="Williams M."/>
            <person name="Peterson D.G."/>
            <person name="McGee K."/>
            <person name="Jones D.C."/>
            <person name="Wendel J.F."/>
            <person name="Stelly D.M."/>
            <person name="Grimwood J."/>
            <person name="Schmutz J."/>
        </authorList>
    </citation>
    <scope>NUCLEOTIDE SEQUENCE [LARGE SCALE GENOMIC DNA]</scope>
    <source>
        <strain evidence="3">cv. TM-1</strain>
    </source>
</reference>
<evidence type="ECO:0000313" key="4">
    <source>
        <dbReference type="RefSeq" id="XP_040951561.1"/>
    </source>
</evidence>
<evidence type="ECO:0000259" key="1">
    <source>
        <dbReference type="Pfam" id="PF13976"/>
    </source>
</evidence>
<dbReference type="Pfam" id="PF13976">
    <property type="entry name" value="gag_pre-integrs"/>
    <property type="match status" value="1"/>
</dbReference>
<dbReference type="InterPro" id="IPR029472">
    <property type="entry name" value="Copia-like_N"/>
</dbReference>
<dbReference type="GeneID" id="107942720"/>
<evidence type="ECO:0008006" key="5">
    <source>
        <dbReference type="Google" id="ProtNLM"/>
    </source>
</evidence>
<dbReference type="PANTHER" id="PTHR37610">
    <property type="entry name" value="CCHC-TYPE DOMAIN-CONTAINING PROTEIN"/>
    <property type="match status" value="1"/>
</dbReference>
<protein>
    <recommendedName>
        <fullName evidence="5">Retrotransposon Copia-like N-terminal domain-containing protein</fullName>
    </recommendedName>
</protein>
<reference evidence="4" key="2">
    <citation type="submission" date="2025-08" db="UniProtKB">
        <authorList>
            <consortium name="RefSeq"/>
        </authorList>
    </citation>
    <scope>IDENTIFICATION</scope>
</reference>
<dbReference type="PANTHER" id="PTHR37610:SF78">
    <property type="entry name" value="GAG-POLYPEPTIDE OF LTR COPIA-TYPE-RELATED"/>
    <property type="match status" value="1"/>
</dbReference>
<evidence type="ECO:0000259" key="2">
    <source>
        <dbReference type="Pfam" id="PF14244"/>
    </source>
</evidence>
<feature type="domain" description="GAG-pre-integrase" evidence="1">
    <location>
        <begin position="315"/>
        <end position="361"/>
    </location>
</feature>
<name>A0ABM3AAB6_GOSHI</name>
<proteinExistence type="predicted"/>
<dbReference type="Pfam" id="PF14244">
    <property type="entry name" value="Retrotran_gag_3"/>
    <property type="match status" value="1"/>
</dbReference>
<accession>A0ABM3AAB6</accession>
<sequence length="376" mass="41602">MSISDSITDFNHQLYLHPSDTPGTLLVDHQLLGVENYNVWSRMMKIALLAKNKLGFVDGIVFASSAAAVWSDLSERFHKIDGSRIYFLHREITSSSQSTVSISAYFTKLRLLWDEYDALVRPFACGCPQSRQNVKHVEQQHLFQFLMGLNDSYSAVRSQILLISPLPSVNHAYSMLMQEESQRKHSSSTIGDDLVFFSSVQMVHNSAVNNVFAPDSVCSSEVVGSHKSRLQVPVFTQEQYNQILYLLNKEPVVVEAAASLAGMPDISNRWIIDTGATDHILSDLRFLDSPVACEFGSPSDLSSGKMRGIGKARGGLYILDLSRQTSVVSPSSVITVATVDSSFLWHTRLGHASVLRLNKICGDPIECLLIVVIGSF</sequence>
<dbReference type="InterPro" id="IPR025724">
    <property type="entry name" value="GAG-pre-integrase_dom"/>
</dbReference>
<feature type="domain" description="Retrotransposon Copia-like N-terminal" evidence="2">
    <location>
        <begin position="17"/>
        <end position="59"/>
    </location>
</feature>
<keyword evidence="3" id="KW-1185">Reference proteome</keyword>
<evidence type="ECO:0000313" key="3">
    <source>
        <dbReference type="Proteomes" id="UP000818029"/>
    </source>
</evidence>